<dbReference type="SFLD" id="SFLDG01020">
    <property type="entry name" value="Terpene_Cyclase_Like_2"/>
    <property type="match status" value="1"/>
</dbReference>
<dbReference type="GO" id="GO:0010333">
    <property type="term" value="F:terpene synthase activity"/>
    <property type="evidence" value="ECO:0007669"/>
    <property type="project" value="InterPro"/>
</dbReference>
<dbReference type="PANTHER" id="PTHR35201:SF4">
    <property type="entry name" value="BETA-PINACENE SYNTHASE-RELATED"/>
    <property type="match status" value="1"/>
</dbReference>
<protein>
    <recommendedName>
        <fullName evidence="2">Terpene synthase</fullName>
        <ecNumber evidence="2">4.2.3.-</ecNumber>
    </recommendedName>
</protein>
<feature type="region of interest" description="Disordered" evidence="3">
    <location>
        <begin position="345"/>
        <end position="396"/>
    </location>
</feature>
<name>A0A7X6AV80_STRMQ</name>
<dbReference type="InterPro" id="IPR034686">
    <property type="entry name" value="Terpene_cyclase-like_2"/>
</dbReference>
<dbReference type="PANTHER" id="PTHR35201">
    <property type="entry name" value="TERPENE SYNTHASE"/>
    <property type="match status" value="1"/>
</dbReference>
<evidence type="ECO:0000256" key="1">
    <source>
        <dbReference type="ARBA" id="ARBA00023239"/>
    </source>
</evidence>
<keyword evidence="1 2" id="KW-0456">Lyase</keyword>
<evidence type="ECO:0000256" key="2">
    <source>
        <dbReference type="RuleBase" id="RU366034"/>
    </source>
</evidence>
<reference evidence="4 5" key="1">
    <citation type="submission" date="2020-02" db="EMBL/GenBank/DDBJ databases">
        <title>Streptomyces malaysiensis DSM14702 (JHCC583434, PFL_A843) Genome sequencing and assembly.</title>
        <authorList>
            <person name="Samborskyy M."/>
        </authorList>
    </citation>
    <scope>NUCLEOTIDE SEQUENCE [LARGE SCALE GENOMIC DNA]</scope>
    <source>
        <strain evidence="4 5">DSM 14702</strain>
    </source>
</reference>
<organism evidence="4 5">
    <name type="scientific">Streptomyces malaysiensis</name>
    <dbReference type="NCBI Taxonomy" id="92644"/>
    <lineage>
        <taxon>Bacteria</taxon>
        <taxon>Bacillati</taxon>
        <taxon>Actinomycetota</taxon>
        <taxon>Actinomycetes</taxon>
        <taxon>Kitasatosporales</taxon>
        <taxon>Streptomycetaceae</taxon>
        <taxon>Streptomyces</taxon>
        <taxon>Streptomyces violaceusniger group</taxon>
    </lineage>
</organism>
<dbReference type="SUPFAM" id="SSF48576">
    <property type="entry name" value="Terpenoid synthases"/>
    <property type="match status" value="1"/>
</dbReference>
<dbReference type="InterPro" id="IPR008949">
    <property type="entry name" value="Isoprenoid_synthase_dom_sf"/>
</dbReference>
<comment type="cofactor">
    <cofactor evidence="2">
        <name>Mg(2+)</name>
        <dbReference type="ChEBI" id="CHEBI:18420"/>
    </cofactor>
</comment>
<dbReference type="InterPro" id="IPR048128">
    <property type="entry name" value="Isoafr/prist_syn"/>
</dbReference>
<sequence length="396" mass="43783">MHTHASRPHARQSALPRRAALFDFPASADLSPDTGAARQHTIQWLSRFRVFENHASVEEYDALRFDVLTGLFYPRATGADLNLGSDLVGWYFVFDDQFDGELGWRPEEVARLVADVIRVTEEDMAPGGTGGREGPLLESFRDLWRRINSGRPRVWRDRFRHHWLEYLHSYHREALERTGAPPADGGGDAPRSVEDVLALRRHSIGVQPCLDLNEPFGGYTLPSALHGGFPLARMREATDDVVVFTNDIASLDKELAVGDVHNSVIVQWKLAGGGVEDAVRHIAGLANARYGWFEETAARLPELLAEAGADPGTHRAVGRYVDGMRHVMTGNLGWSLRTARYDERGTEAVSGGRQRPWARLTGAEDLIRAGREAPPPPPGSGPDTRQPMPSEPSQLA</sequence>
<keyword evidence="2" id="KW-0479">Metal-binding</keyword>
<evidence type="ECO:0000313" key="5">
    <source>
        <dbReference type="Proteomes" id="UP000536624"/>
    </source>
</evidence>
<dbReference type="EMBL" id="JAALLH010000001">
    <property type="protein sequence ID" value="NIY63440.1"/>
    <property type="molecule type" value="Genomic_DNA"/>
</dbReference>
<dbReference type="RefSeq" id="WP_167500262.1">
    <property type="nucleotide sequence ID" value="NZ_JAALLH010000001.1"/>
</dbReference>
<dbReference type="Proteomes" id="UP000536624">
    <property type="component" value="Unassembled WGS sequence"/>
</dbReference>
<comment type="caution">
    <text evidence="4">The sequence shown here is derived from an EMBL/GenBank/DDBJ whole genome shotgun (WGS) entry which is preliminary data.</text>
</comment>
<dbReference type="Pfam" id="PF19086">
    <property type="entry name" value="Terpene_syn_C_2"/>
    <property type="match status" value="1"/>
</dbReference>
<keyword evidence="2" id="KW-0460">Magnesium</keyword>
<accession>A0A7X6AV80</accession>
<dbReference type="Gene3D" id="1.10.600.10">
    <property type="entry name" value="Farnesyl Diphosphate Synthase"/>
    <property type="match status" value="1"/>
</dbReference>
<gene>
    <name evidence="4" type="ORF">SMALB_1371</name>
</gene>
<dbReference type="AlphaFoldDB" id="A0A7X6AV80"/>
<dbReference type="SFLD" id="SFLDS00005">
    <property type="entry name" value="Isoprenoid_Synthase_Type_I"/>
    <property type="match status" value="1"/>
</dbReference>
<evidence type="ECO:0000313" key="4">
    <source>
        <dbReference type="EMBL" id="NIY63440.1"/>
    </source>
</evidence>
<dbReference type="EC" id="4.2.3.-" evidence="2"/>
<dbReference type="GO" id="GO:0046872">
    <property type="term" value="F:metal ion binding"/>
    <property type="evidence" value="ECO:0007669"/>
    <property type="project" value="UniProtKB-KW"/>
</dbReference>
<proteinExistence type="inferred from homology"/>
<dbReference type="NCBIfam" id="NF041624">
    <property type="entry name" value="isoafr_syn"/>
    <property type="match status" value="1"/>
</dbReference>
<comment type="similarity">
    <text evidence="2">Belongs to the terpene synthase family.</text>
</comment>
<evidence type="ECO:0000256" key="3">
    <source>
        <dbReference type="SAM" id="MobiDB-lite"/>
    </source>
</evidence>